<dbReference type="GO" id="GO:0003729">
    <property type="term" value="F:mRNA binding"/>
    <property type="evidence" value="ECO:0007669"/>
    <property type="project" value="UniProtKB-ARBA"/>
</dbReference>
<keyword evidence="1" id="KW-1017">Isopeptide bond</keyword>
<evidence type="ECO:0000313" key="3">
    <source>
        <dbReference type="EnsemblPlants" id="TraesCS3B02G567000.1.cds1"/>
    </source>
</evidence>
<dbReference type="Proteomes" id="UP000019116">
    <property type="component" value="Chromosome 3B"/>
</dbReference>
<sequence>MHIYVKALDGETTHTLYGVGSLDTIDSLKMKIYEKDGTRPRQQRIIFAGKHLENGRTLADYNVQRESTLHMVMCLCGC</sequence>
<dbReference type="Gramene" id="TraesKAR3B01G0540580.1">
    <property type="protein sequence ID" value="cds.TraesKAR3B01G0540580.1"/>
    <property type="gene ID" value="TraesKAR3B01G0540580"/>
</dbReference>
<dbReference type="STRING" id="4565.A0A3B6G1J7"/>
<dbReference type="InterPro" id="IPR029071">
    <property type="entry name" value="Ubiquitin-like_domsf"/>
</dbReference>
<reference evidence="3" key="2">
    <citation type="submission" date="2018-10" db="UniProtKB">
        <authorList>
            <consortium name="EnsemblPlants"/>
        </authorList>
    </citation>
    <scope>IDENTIFICATION</scope>
</reference>
<dbReference type="Gramene" id="TraesCAD_scaffold_011930_01G000100.1">
    <property type="protein sequence ID" value="TraesCAD_scaffold_011930_01G000100.1"/>
    <property type="gene ID" value="TraesCAD_scaffold_011930_01G000100"/>
</dbReference>
<evidence type="ECO:0000256" key="1">
    <source>
        <dbReference type="ARBA" id="ARBA00022499"/>
    </source>
</evidence>
<protein>
    <recommendedName>
        <fullName evidence="2">Ubiquitin-like domain-containing protein</fullName>
    </recommendedName>
</protein>
<dbReference type="Pfam" id="PF00240">
    <property type="entry name" value="ubiquitin"/>
    <property type="match status" value="1"/>
</dbReference>
<dbReference type="EnsemblPlants" id="TraesCS3B02G567000.1">
    <property type="protein sequence ID" value="TraesCS3B02G567000.1.cds1"/>
    <property type="gene ID" value="TraesCS3B02G567000"/>
</dbReference>
<dbReference type="Gramene" id="TraesCS3B02G567000.1">
    <property type="protein sequence ID" value="TraesCS3B02G567000.1.cds1"/>
    <property type="gene ID" value="TraesCS3B02G567000"/>
</dbReference>
<feature type="domain" description="Ubiquitin-like" evidence="2">
    <location>
        <begin position="1"/>
        <end position="73"/>
    </location>
</feature>
<name>A0A3B6G1J7_WHEAT</name>
<dbReference type="SUPFAM" id="SSF54236">
    <property type="entry name" value="Ubiquitin-like"/>
    <property type="match status" value="1"/>
</dbReference>
<dbReference type="SMART" id="SM00213">
    <property type="entry name" value="UBQ"/>
    <property type="match status" value="1"/>
</dbReference>
<evidence type="ECO:0000259" key="2">
    <source>
        <dbReference type="PROSITE" id="PS50053"/>
    </source>
</evidence>
<dbReference type="PANTHER" id="PTHR10666">
    <property type="entry name" value="UBIQUITIN"/>
    <property type="match status" value="1"/>
</dbReference>
<dbReference type="Gramene" id="TraesCS3B03G1416000.1">
    <property type="protein sequence ID" value="TraesCS3B03G1416000.1.CDS1"/>
    <property type="gene ID" value="TraesCS3B03G1416000"/>
</dbReference>
<dbReference type="OrthoDB" id="419317at2759"/>
<evidence type="ECO:0000313" key="4">
    <source>
        <dbReference type="Proteomes" id="UP000019116"/>
    </source>
</evidence>
<organism evidence="3">
    <name type="scientific">Triticum aestivum</name>
    <name type="common">Wheat</name>
    <dbReference type="NCBI Taxonomy" id="4565"/>
    <lineage>
        <taxon>Eukaryota</taxon>
        <taxon>Viridiplantae</taxon>
        <taxon>Streptophyta</taxon>
        <taxon>Embryophyta</taxon>
        <taxon>Tracheophyta</taxon>
        <taxon>Spermatophyta</taxon>
        <taxon>Magnoliopsida</taxon>
        <taxon>Liliopsida</taxon>
        <taxon>Poales</taxon>
        <taxon>Poaceae</taxon>
        <taxon>BOP clade</taxon>
        <taxon>Pooideae</taxon>
        <taxon>Triticodae</taxon>
        <taxon>Triticeae</taxon>
        <taxon>Triticinae</taxon>
        <taxon>Triticum</taxon>
    </lineage>
</organism>
<proteinExistence type="predicted"/>
<dbReference type="InterPro" id="IPR050158">
    <property type="entry name" value="Ubiquitin_ubiquitin-like"/>
</dbReference>
<reference evidence="3" key="1">
    <citation type="submission" date="2018-08" db="EMBL/GenBank/DDBJ databases">
        <authorList>
            <person name="Rossello M."/>
        </authorList>
    </citation>
    <scope>NUCLEOTIDE SEQUENCE [LARGE SCALE GENOMIC DNA]</scope>
    <source>
        <strain evidence="3">cv. Chinese Spring</strain>
    </source>
</reference>
<dbReference type="InterPro" id="IPR019956">
    <property type="entry name" value="Ubiquitin_dom"/>
</dbReference>
<dbReference type="InterPro" id="IPR000626">
    <property type="entry name" value="Ubiquitin-like_dom"/>
</dbReference>
<dbReference type="PaxDb" id="4565-Traes_3B_6D0346842.1"/>
<dbReference type="PRINTS" id="PR00348">
    <property type="entry name" value="UBIQUITIN"/>
</dbReference>
<dbReference type="SMR" id="A0A3B6G1J7"/>
<accession>A0A3B6G1J7</accession>
<dbReference type="Gene3D" id="3.10.20.90">
    <property type="entry name" value="Phosphatidylinositol 3-kinase Catalytic Subunit, Chain A, domain 1"/>
    <property type="match status" value="1"/>
</dbReference>
<dbReference type="PROSITE" id="PS50053">
    <property type="entry name" value="UBIQUITIN_2"/>
    <property type="match status" value="1"/>
</dbReference>
<keyword evidence="4" id="KW-1185">Reference proteome</keyword>
<dbReference type="AlphaFoldDB" id="A0A3B6G1J7"/>
<dbReference type="FunFam" id="3.10.20.90:FF:000222">
    <property type="entry name" value="Polyubiquitin 5"/>
    <property type="match status" value="1"/>
</dbReference>